<name>A0AA38MML3_9CUCU</name>
<feature type="compositionally biased region" description="Basic residues" evidence="1">
    <location>
        <begin position="1"/>
        <end position="17"/>
    </location>
</feature>
<feature type="region of interest" description="Disordered" evidence="1">
    <location>
        <begin position="1"/>
        <end position="81"/>
    </location>
</feature>
<feature type="compositionally biased region" description="Basic residues" evidence="1">
    <location>
        <begin position="29"/>
        <end position="41"/>
    </location>
</feature>
<feature type="compositionally biased region" description="Low complexity" evidence="1">
    <location>
        <begin position="65"/>
        <end position="81"/>
    </location>
</feature>
<keyword evidence="3" id="KW-1185">Reference proteome</keyword>
<gene>
    <name evidence="2" type="ORF">Zmor_006132</name>
</gene>
<dbReference type="AlphaFoldDB" id="A0AA38MML3"/>
<reference evidence="2" key="1">
    <citation type="journal article" date="2023" name="G3 (Bethesda)">
        <title>Whole genome assemblies of Zophobas morio and Tenebrio molitor.</title>
        <authorList>
            <person name="Kaur S."/>
            <person name="Stinson S.A."/>
            <person name="diCenzo G.C."/>
        </authorList>
    </citation>
    <scope>NUCLEOTIDE SEQUENCE</scope>
    <source>
        <strain evidence="2">QUZm001</strain>
    </source>
</reference>
<feature type="compositionally biased region" description="Basic residues" evidence="1">
    <location>
        <begin position="51"/>
        <end position="62"/>
    </location>
</feature>
<comment type="caution">
    <text evidence="2">The sequence shown here is derived from an EMBL/GenBank/DDBJ whole genome shotgun (WGS) entry which is preliminary data.</text>
</comment>
<dbReference type="Proteomes" id="UP001168821">
    <property type="component" value="Unassembled WGS sequence"/>
</dbReference>
<evidence type="ECO:0000256" key="1">
    <source>
        <dbReference type="SAM" id="MobiDB-lite"/>
    </source>
</evidence>
<accession>A0AA38MML3</accession>
<proteinExistence type="predicted"/>
<sequence length="144" mass="16550">MPKEQRRHKKDKRRRSRRSESSDGASGSRSRHERRQKHKKLREPTPEQQLARRHRLRSHSRTRSGDSPGRSSPGPASISQISEAIAAGFGKLAEQVEVRETRQQVSGIPLSTAGSIIAEFDPLENDVDEWLESIARRTHHRRRH</sequence>
<organism evidence="2 3">
    <name type="scientific">Zophobas morio</name>
    <dbReference type="NCBI Taxonomy" id="2755281"/>
    <lineage>
        <taxon>Eukaryota</taxon>
        <taxon>Metazoa</taxon>
        <taxon>Ecdysozoa</taxon>
        <taxon>Arthropoda</taxon>
        <taxon>Hexapoda</taxon>
        <taxon>Insecta</taxon>
        <taxon>Pterygota</taxon>
        <taxon>Neoptera</taxon>
        <taxon>Endopterygota</taxon>
        <taxon>Coleoptera</taxon>
        <taxon>Polyphaga</taxon>
        <taxon>Cucujiformia</taxon>
        <taxon>Tenebrionidae</taxon>
        <taxon>Zophobas</taxon>
    </lineage>
</organism>
<evidence type="ECO:0000313" key="3">
    <source>
        <dbReference type="Proteomes" id="UP001168821"/>
    </source>
</evidence>
<evidence type="ECO:0000313" key="2">
    <source>
        <dbReference type="EMBL" id="KAJ3661746.1"/>
    </source>
</evidence>
<dbReference type="EMBL" id="JALNTZ010000002">
    <property type="protein sequence ID" value="KAJ3661746.1"/>
    <property type="molecule type" value="Genomic_DNA"/>
</dbReference>
<protein>
    <submittedName>
        <fullName evidence="2">Uncharacterized protein</fullName>
    </submittedName>
</protein>